<dbReference type="EMBL" id="CAMXCT030001591">
    <property type="protein sequence ID" value="CAL4778758.1"/>
    <property type="molecule type" value="Genomic_DNA"/>
</dbReference>
<dbReference type="EMBL" id="CAMXCT010001591">
    <property type="protein sequence ID" value="CAI3991446.1"/>
    <property type="molecule type" value="Genomic_DNA"/>
</dbReference>
<reference evidence="2" key="2">
    <citation type="submission" date="2024-04" db="EMBL/GenBank/DDBJ databases">
        <authorList>
            <person name="Chen Y."/>
            <person name="Shah S."/>
            <person name="Dougan E. K."/>
            <person name="Thang M."/>
            <person name="Chan C."/>
        </authorList>
    </citation>
    <scope>NUCLEOTIDE SEQUENCE [LARGE SCALE GENOMIC DNA]</scope>
</reference>
<protein>
    <submittedName>
        <fullName evidence="1">Uncharacterized protein</fullName>
    </submittedName>
</protein>
<comment type="caution">
    <text evidence="1">The sequence shown here is derived from an EMBL/GenBank/DDBJ whole genome shotgun (WGS) entry which is preliminary data.</text>
</comment>
<organism evidence="1">
    <name type="scientific">Cladocopium goreaui</name>
    <dbReference type="NCBI Taxonomy" id="2562237"/>
    <lineage>
        <taxon>Eukaryota</taxon>
        <taxon>Sar</taxon>
        <taxon>Alveolata</taxon>
        <taxon>Dinophyceae</taxon>
        <taxon>Suessiales</taxon>
        <taxon>Symbiodiniaceae</taxon>
        <taxon>Cladocopium</taxon>
    </lineage>
</organism>
<accession>A0A9P1FX70</accession>
<evidence type="ECO:0000313" key="3">
    <source>
        <dbReference type="Proteomes" id="UP001152797"/>
    </source>
</evidence>
<dbReference type="Proteomes" id="UP001152797">
    <property type="component" value="Unassembled WGS sequence"/>
</dbReference>
<name>A0A9P1FX70_9DINO</name>
<keyword evidence="3" id="KW-1185">Reference proteome</keyword>
<sequence length="403" mass="44288">METNGRPQSLQMDENWASSGPVLPEEVEVGCGPGDLLRSGWSLPEAEPVEKREGPTLRGLAMRGPGLCSGDFGAVHPGVAMKAEQHCLCSDEVFCILKQHDEGKGLVQFRLVCRDSSCLQAVDSKHCESQIFKPPRRDSRSERSPKPPTICHLWVSLKCQFQGKEPSTKDLDDEAGPVDGEKICLAHRRLTQDEDDACSYISEGEPCERSDVVSWGKSRRGSWWRVRSNLREDLIVRSGVSLSSVEIGRCVAGDLFQQKGKPRMLISGKGHGCIRMPIQPSGWVTADASRAGGPQYLIRTHAPQWRAIYEAGGKDILVRTTVELDSEVVAILSCGDIVEQAGPITTIIEGVERMPIVVKSGRQNGDSHKIVGWVTTDASAADGPVFFKLIQEVEMNHQKRGRR</sequence>
<evidence type="ECO:0000313" key="2">
    <source>
        <dbReference type="EMBL" id="CAL1144821.1"/>
    </source>
</evidence>
<dbReference type="EMBL" id="CAMXCT020001591">
    <property type="protein sequence ID" value="CAL1144821.1"/>
    <property type="molecule type" value="Genomic_DNA"/>
</dbReference>
<dbReference type="AlphaFoldDB" id="A0A9P1FX70"/>
<reference evidence="1" key="1">
    <citation type="submission" date="2022-10" db="EMBL/GenBank/DDBJ databases">
        <authorList>
            <person name="Chen Y."/>
            <person name="Dougan E. K."/>
            <person name="Chan C."/>
            <person name="Rhodes N."/>
            <person name="Thang M."/>
        </authorList>
    </citation>
    <scope>NUCLEOTIDE SEQUENCE</scope>
</reference>
<proteinExistence type="predicted"/>
<evidence type="ECO:0000313" key="1">
    <source>
        <dbReference type="EMBL" id="CAI3991446.1"/>
    </source>
</evidence>
<dbReference type="OrthoDB" id="448794at2759"/>
<gene>
    <name evidence="1" type="ORF">C1SCF055_LOCUS18354</name>
</gene>